<dbReference type="InterPro" id="IPR029993">
    <property type="entry name" value="GAUT"/>
</dbReference>
<dbReference type="AlphaFoldDB" id="A0A5D3DRA5"/>
<name>A0A5D3DRA5_CUCMM</name>
<feature type="compositionally biased region" description="Basic and acidic residues" evidence="5">
    <location>
        <begin position="96"/>
        <end position="124"/>
    </location>
</feature>
<dbReference type="SUPFAM" id="SSF53448">
    <property type="entry name" value="Nucleotide-diphospho-sugar transferases"/>
    <property type="match status" value="2"/>
</dbReference>
<comment type="pathway">
    <text evidence="1">Glycan metabolism; pectin biosynthesis.</text>
</comment>
<evidence type="ECO:0000256" key="4">
    <source>
        <dbReference type="ARBA" id="ARBA00022679"/>
    </source>
</evidence>
<dbReference type="GO" id="GO:0047262">
    <property type="term" value="F:polygalacturonate 4-alpha-galacturonosyltransferase activity"/>
    <property type="evidence" value="ECO:0007669"/>
    <property type="project" value="InterPro"/>
</dbReference>
<evidence type="ECO:0000313" key="8">
    <source>
        <dbReference type="Proteomes" id="UP000321947"/>
    </source>
</evidence>
<sequence length="784" mass="89353">MKLLRRCQRILILSLLSLSVLAPLILVSHRLKTITSIGRREFIDDLWSMKRRDVEALNSVEQEAGESLKEPKPIVFEDKDFQSKQGINSLEFGSKPSKEQKDKWFEDGGEKKHSYKETGRHDSNLHGQSRGVRDVEKEIKYPQHNRSAAKRDKNAQIAQSRSVDYKVKEIKDQLIRAKAYLSFAPPGSTAHLMKELRQRVKELEHAVEEVTCDSDLPKSALQKMKNMESSLVKAGHAFPDCSAMSSKLRAMTENAEEQVRMQKKQTTYLLNLAARTTPKGFHCLSMRLTSEYFALQPSEKQLLEQQKLHDTKLYHYAVFSDNVLACAVVVNSTISSATEPEKIVFHLVTNSLNLPAMSMWFLLNPPGKATIEVLSMEDFKWLSTEYDLGWKMQNSSDPRFTSELNFLRFYLPNIFPSLDKVILLDHDVVVQKDLSGLWHVDMKGKVNAAVETCQDSEVSFLRMDMFINFSDPVIKNKFNNKACTWAFGMNLFDLRSISIHRLFVLKIILQRVVGSLIWLFQWMVATFKFVGAAALLAAVVMDFYQNFAFWAYGLEANFTFYGVGVHQEDIGGNLTHGRSIQWRRKIKDGGKGQCFKRHAEAHKAQPPCLSVERRGADGKARLRRALPPGAVGAGFIMWAGLNATACGKCPDHVKEEIKDYMSKKKEIKEQRNLIVDIDVQDYGIEDEDEGSISSNERPILKGGSLPLGWVTFYNQTTALERRWHVLGLGHDSTVLLDVIRKAAVIHFDGVRKPWLDIGFGEYKELWSKYMDFNNPYLQQCNIHG</sequence>
<dbReference type="Gene3D" id="3.90.550.10">
    <property type="entry name" value="Spore Coat Polysaccharide Biosynthesis Protein SpsA, Chain A"/>
    <property type="match status" value="2"/>
</dbReference>
<dbReference type="PANTHER" id="PTHR32116">
    <property type="entry name" value="GALACTURONOSYLTRANSFERASE 4-RELATED"/>
    <property type="match status" value="1"/>
</dbReference>
<evidence type="ECO:0000256" key="5">
    <source>
        <dbReference type="SAM" id="MobiDB-lite"/>
    </source>
</evidence>
<evidence type="ECO:0000256" key="2">
    <source>
        <dbReference type="ARBA" id="ARBA00006351"/>
    </source>
</evidence>
<dbReference type="InterPro" id="IPR029044">
    <property type="entry name" value="Nucleotide-diphossugar_trans"/>
</dbReference>
<keyword evidence="6" id="KW-0472">Membrane</keyword>
<organism evidence="7 8">
    <name type="scientific">Cucumis melo var. makuwa</name>
    <name type="common">Oriental melon</name>
    <dbReference type="NCBI Taxonomy" id="1194695"/>
    <lineage>
        <taxon>Eukaryota</taxon>
        <taxon>Viridiplantae</taxon>
        <taxon>Streptophyta</taxon>
        <taxon>Embryophyta</taxon>
        <taxon>Tracheophyta</taxon>
        <taxon>Spermatophyta</taxon>
        <taxon>Magnoliopsida</taxon>
        <taxon>eudicotyledons</taxon>
        <taxon>Gunneridae</taxon>
        <taxon>Pentapetalae</taxon>
        <taxon>rosids</taxon>
        <taxon>fabids</taxon>
        <taxon>Cucurbitales</taxon>
        <taxon>Cucurbitaceae</taxon>
        <taxon>Benincaseae</taxon>
        <taxon>Cucumis</taxon>
    </lineage>
</organism>
<evidence type="ECO:0000256" key="3">
    <source>
        <dbReference type="ARBA" id="ARBA00022676"/>
    </source>
</evidence>
<keyword evidence="4 7" id="KW-0808">Transferase</keyword>
<keyword evidence="3" id="KW-0328">Glycosyltransferase</keyword>
<feature type="region of interest" description="Disordered" evidence="5">
    <location>
        <begin position="87"/>
        <end position="131"/>
    </location>
</feature>
<feature type="transmembrane region" description="Helical" evidence="6">
    <location>
        <begin position="516"/>
        <end position="540"/>
    </location>
</feature>
<dbReference type="UniPathway" id="UPA00845"/>
<keyword evidence="6" id="KW-0812">Transmembrane</keyword>
<evidence type="ECO:0000313" key="7">
    <source>
        <dbReference type="EMBL" id="TYK26146.1"/>
    </source>
</evidence>
<evidence type="ECO:0000256" key="6">
    <source>
        <dbReference type="SAM" id="Phobius"/>
    </source>
</evidence>
<proteinExistence type="inferred from homology"/>
<dbReference type="InterPro" id="IPR002495">
    <property type="entry name" value="Glyco_trans_8"/>
</dbReference>
<comment type="similarity">
    <text evidence="2">Belongs to the glycosyltransferase 8 family.</text>
</comment>
<keyword evidence="6" id="KW-1133">Transmembrane helix</keyword>
<gene>
    <name evidence="7" type="ORF">E5676_scaffold111G00670</name>
</gene>
<dbReference type="GO" id="GO:0045489">
    <property type="term" value="P:pectin biosynthetic process"/>
    <property type="evidence" value="ECO:0007669"/>
    <property type="project" value="UniProtKB-UniPathway"/>
</dbReference>
<protein>
    <submittedName>
        <fullName evidence="7">Putative galacturonosyltransferase 6</fullName>
    </submittedName>
</protein>
<dbReference type="Pfam" id="PF25557">
    <property type="entry name" value="GAUT_1"/>
    <property type="match status" value="1"/>
</dbReference>
<comment type="caution">
    <text evidence="7">The sequence shown here is derived from an EMBL/GenBank/DDBJ whole genome shotgun (WGS) entry which is preliminary data.</text>
</comment>
<accession>A0A5D3DRA5</accession>
<dbReference type="Proteomes" id="UP000321947">
    <property type="component" value="Unassembled WGS sequence"/>
</dbReference>
<reference evidence="7 8" key="1">
    <citation type="submission" date="2019-08" db="EMBL/GenBank/DDBJ databases">
        <title>Draft genome sequences of two oriental melons (Cucumis melo L. var makuwa).</title>
        <authorList>
            <person name="Kwon S.-Y."/>
        </authorList>
    </citation>
    <scope>NUCLEOTIDE SEQUENCE [LARGE SCALE GENOMIC DNA]</scope>
    <source>
        <strain evidence="8">cv. Chang Bougi</strain>
        <tissue evidence="7">Leaf</tissue>
    </source>
</reference>
<dbReference type="Pfam" id="PF01501">
    <property type="entry name" value="Glyco_transf_8"/>
    <property type="match status" value="2"/>
</dbReference>
<evidence type="ECO:0000256" key="1">
    <source>
        <dbReference type="ARBA" id="ARBA00004877"/>
    </source>
</evidence>
<dbReference type="EMBL" id="SSTD01003515">
    <property type="protein sequence ID" value="TYK26146.1"/>
    <property type="molecule type" value="Genomic_DNA"/>
</dbReference>
<dbReference type="PANTHER" id="PTHR32116:SF0">
    <property type="entry name" value="GALACTURONOSYLTRANSFERASE 6-RELATED"/>
    <property type="match status" value="1"/>
</dbReference>